<keyword evidence="1" id="KW-0812">Transmembrane</keyword>
<sequence>MGPHPSTYSVGSQSFIDSEVFGGISNTEILAQPLAHPQSRLPVPRAYIYERPREKSRFNWMFRLNPVRFPYLVVSRRQLHRSFETTAEDDQRSLTTGLYDVYAVMRPDMFHRALTQSIYHWSLYCNGHYYHLYKLEKVNGAQTILKDEDLSSKESPDYESHRSHPSVPLMAYHLGKTDYHPDQIHKIAEWVIRRMGLYDLFKSNCQHFVFSLAVRIICCRRDTTVFLGHTLQIVDQDRLRRIPRPRHANTNPLPRNGFYTGFQLAAPNEDTNGWLRQFMRQTTIDLTSWQLRFFWNYGVNDKLPHNILECSLWRRHFLIFLCFSPILRNKLLRSTSAQPSTDDGNRIAIYSVAPGLLMIFFHIDVLVFSMG</sequence>
<evidence type="ECO:0000313" key="2">
    <source>
        <dbReference type="EMBL" id="KAE8373898.1"/>
    </source>
</evidence>
<gene>
    <name evidence="2" type="ORF">BDV26DRAFT_296509</name>
</gene>
<keyword evidence="3" id="KW-1185">Reference proteome</keyword>
<evidence type="ECO:0000313" key="3">
    <source>
        <dbReference type="Proteomes" id="UP000326198"/>
    </source>
</evidence>
<accession>A0A5N7AYF5</accession>
<name>A0A5N7AYF5_9EURO</name>
<evidence type="ECO:0000256" key="1">
    <source>
        <dbReference type="SAM" id="Phobius"/>
    </source>
</evidence>
<feature type="transmembrane region" description="Helical" evidence="1">
    <location>
        <begin position="347"/>
        <end position="368"/>
    </location>
</feature>
<keyword evidence="1" id="KW-0472">Membrane</keyword>
<reference evidence="2 3" key="1">
    <citation type="submission" date="2019-04" db="EMBL/GenBank/DDBJ databases">
        <title>Friends and foes A comparative genomics studyof 23 Aspergillus species from section Flavi.</title>
        <authorList>
            <consortium name="DOE Joint Genome Institute"/>
            <person name="Kjaerbolling I."/>
            <person name="Vesth T."/>
            <person name="Frisvad J.C."/>
            <person name="Nybo J.L."/>
            <person name="Theobald S."/>
            <person name="Kildgaard S."/>
            <person name="Isbrandt T."/>
            <person name="Kuo A."/>
            <person name="Sato A."/>
            <person name="Lyhne E.K."/>
            <person name="Kogle M.E."/>
            <person name="Wiebenga A."/>
            <person name="Kun R.S."/>
            <person name="Lubbers R.J."/>
            <person name="Makela M.R."/>
            <person name="Barry K."/>
            <person name="Chovatia M."/>
            <person name="Clum A."/>
            <person name="Daum C."/>
            <person name="Haridas S."/>
            <person name="He G."/>
            <person name="LaButti K."/>
            <person name="Lipzen A."/>
            <person name="Mondo S."/>
            <person name="Riley R."/>
            <person name="Salamov A."/>
            <person name="Simmons B.A."/>
            <person name="Magnuson J.K."/>
            <person name="Henrissat B."/>
            <person name="Mortensen U.H."/>
            <person name="Larsen T.O."/>
            <person name="Devries R.P."/>
            <person name="Grigoriev I.V."/>
            <person name="Machida M."/>
            <person name="Baker S.E."/>
            <person name="Andersen M.R."/>
        </authorList>
    </citation>
    <scope>NUCLEOTIDE SEQUENCE [LARGE SCALE GENOMIC DNA]</scope>
    <source>
        <strain evidence="2 3">IBT 29228</strain>
    </source>
</reference>
<dbReference type="OrthoDB" id="3495677at2759"/>
<protein>
    <recommendedName>
        <fullName evidence="4">PPPDE domain-containing protein</fullName>
    </recommendedName>
</protein>
<evidence type="ECO:0008006" key="4">
    <source>
        <dbReference type="Google" id="ProtNLM"/>
    </source>
</evidence>
<dbReference type="EMBL" id="ML736300">
    <property type="protein sequence ID" value="KAE8373898.1"/>
    <property type="molecule type" value="Genomic_DNA"/>
</dbReference>
<proteinExistence type="predicted"/>
<dbReference type="AlphaFoldDB" id="A0A5N7AYF5"/>
<dbReference type="Gene3D" id="3.90.1720.30">
    <property type="entry name" value="PPPDE domains"/>
    <property type="match status" value="1"/>
</dbReference>
<keyword evidence="1" id="KW-1133">Transmembrane helix</keyword>
<organism evidence="2 3">
    <name type="scientific">Aspergillus bertholletiae</name>
    <dbReference type="NCBI Taxonomy" id="1226010"/>
    <lineage>
        <taxon>Eukaryota</taxon>
        <taxon>Fungi</taxon>
        <taxon>Dikarya</taxon>
        <taxon>Ascomycota</taxon>
        <taxon>Pezizomycotina</taxon>
        <taxon>Eurotiomycetes</taxon>
        <taxon>Eurotiomycetidae</taxon>
        <taxon>Eurotiales</taxon>
        <taxon>Aspergillaceae</taxon>
        <taxon>Aspergillus</taxon>
        <taxon>Aspergillus subgen. Circumdati</taxon>
    </lineage>
</organism>
<dbReference type="InterPro" id="IPR042266">
    <property type="entry name" value="PPPDE_sf"/>
</dbReference>
<dbReference type="Proteomes" id="UP000326198">
    <property type="component" value="Unassembled WGS sequence"/>
</dbReference>